<comment type="caution">
    <text evidence="2">The sequence shown here is derived from an EMBL/GenBank/DDBJ whole genome shotgun (WGS) entry which is preliminary data.</text>
</comment>
<evidence type="ECO:0000256" key="1">
    <source>
        <dbReference type="SAM" id="Phobius"/>
    </source>
</evidence>
<keyword evidence="1" id="KW-1133">Transmembrane helix</keyword>
<organism evidence="2 3">
    <name type="scientific">Hexamita inflata</name>
    <dbReference type="NCBI Taxonomy" id="28002"/>
    <lineage>
        <taxon>Eukaryota</taxon>
        <taxon>Metamonada</taxon>
        <taxon>Diplomonadida</taxon>
        <taxon>Hexamitidae</taxon>
        <taxon>Hexamitinae</taxon>
        <taxon>Hexamita</taxon>
    </lineage>
</organism>
<reference evidence="2 3" key="1">
    <citation type="submission" date="2024-07" db="EMBL/GenBank/DDBJ databases">
        <authorList>
            <person name="Akdeniz Z."/>
        </authorList>
    </citation>
    <scope>NUCLEOTIDE SEQUENCE [LARGE SCALE GENOMIC DNA]</scope>
</reference>
<keyword evidence="3" id="KW-1185">Reference proteome</keyword>
<proteinExistence type="predicted"/>
<accession>A0ABP1J0I2</accession>
<keyword evidence="1" id="KW-0812">Transmembrane</keyword>
<name>A0ABP1J0I2_9EUKA</name>
<sequence length="100" mass="11431">MSSTDSTKEGILAYLLKSEKTIESIAFYNEEIAIRMLKQVTTVLIIPPAQYRSIALLDFVDIIFMLIISRLLVQVQMHVKLEIYSSICLEPLQNVINNLE</sequence>
<protein>
    <submittedName>
        <fullName evidence="2">Hypothetical_protein</fullName>
    </submittedName>
</protein>
<gene>
    <name evidence="2" type="ORF">HINF_LOCUS31452</name>
</gene>
<keyword evidence="1" id="KW-0472">Membrane</keyword>
<evidence type="ECO:0000313" key="2">
    <source>
        <dbReference type="EMBL" id="CAL6027700.1"/>
    </source>
</evidence>
<feature type="transmembrane region" description="Helical" evidence="1">
    <location>
        <begin position="54"/>
        <end position="73"/>
    </location>
</feature>
<dbReference type="EMBL" id="CAXDID020000105">
    <property type="protein sequence ID" value="CAL6027700.1"/>
    <property type="molecule type" value="Genomic_DNA"/>
</dbReference>
<evidence type="ECO:0000313" key="3">
    <source>
        <dbReference type="Proteomes" id="UP001642409"/>
    </source>
</evidence>
<dbReference type="Proteomes" id="UP001642409">
    <property type="component" value="Unassembled WGS sequence"/>
</dbReference>